<dbReference type="PANTHER" id="PTHR31286">
    <property type="entry name" value="GLYCINE-RICH CELL WALL STRUCTURAL PROTEIN 1.8-LIKE"/>
    <property type="match status" value="1"/>
</dbReference>
<evidence type="ECO:0000259" key="2">
    <source>
        <dbReference type="Pfam" id="PF14111"/>
    </source>
</evidence>
<reference evidence="4 5" key="1">
    <citation type="submission" date="2019-01" db="EMBL/GenBank/DDBJ databases">
        <title>Sequencing of cultivated peanut Arachis hypogaea provides insights into genome evolution and oil improvement.</title>
        <authorList>
            <person name="Chen X."/>
        </authorList>
    </citation>
    <scope>NUCLEOTIDE SEQUENCE [LARGE SCALE GENOMIC DNA]</scope>
    <source>
        <strain evidence="5">cv. Fuhuasheng</strain>
        <tissue evidence="4">Leaves</tissue>
    </source>
</reference>
<dbReference type="InterPro" id="IPR025558">
    <property type="entry name" value="DUF4283"/>
</dbReference>
<accession>A0A445B868</accession>
<dbReference type="Pfam" id="PF14111">
    <property type="entry name" value="DUF4283"/>
    <property type="match status" value="1"/>
</dbReference>
<feature type="domain" description="DUF4283" evidence="2">
    <location>
        <begin position="2"/>
        <end position="81"/>
    </location>
</feature>
<dbReference type="InterPro" id="IPR040256">
    <property type="entry name" value="At4g02000-like"/>
</dbReference>
<dbReference type="Proteomes" id="UP000289738">
    <property type="component" value="Chromosome A10"/>
</dbReference>
<feature type="compositionally biased region" description="Basic and acidic residues" evidence="1">
    <location>
        <begin position="351"/>
        <end position="361"/>
    </location>
</feature>
<feature type="region of interest" description="Disordered" evidence="1">
    <location>
        <begin position="246"/>
        <end position="370"/>
    </location>
</feature>
<dbReference type="AlphaFoldDB" id="A0A445B868"/>
<keyword evidence="5" id="KW-1185">Reference proteome</keyword>
<evidence type="ECO:0000313" key="5">
    <source>
        <dbReference type="Proteomes" id="UP000289738"/>
    </source>
</evidence>
<feature type="domain" description="Zinc knuckle CX2CX4HX4C" evidence="3">
    <location>
        <begin position="139"/>
        <end position="186"/>
    </location>
</feature>
<dbReference type="PANTHER" id="PTHR31286:SF178">
    <property type="entry name" value="DUF4283 DOMAIN-CONTAINING PROTEIN"/>
    <property type="match status" value="1"/>
</dbReference>
<evidence type="ECO:0000256" key="1">
    <source>
        <dbReference type="SAM" id="MobiDB-lite"/>
    </source>
</evidence>
<sequence>MHSVVGKLITDMIINPIWIQTAMSNIWRKPEGFRMVEIQPKVYQFFFHKEADMKKMLKGNPWIFRNSWLMVKKWERDTTPTNMKFTRAEVKLQLWNMPEHCKTIVLGKKIAAKDGKVKECSLFSAGSGKESFLKATVDMEITEPLRRGITMGSKRDESTWVRFRYEKLPTFCYACGVIGHDETNCGKWNRKRMTEWVTVDTMGAKMDLAEPKHSGEGNMPNNNYTKVNKEAKTSVMAKLASLTMKDTNLQTNEKETAEASHRKSTEEVKEGKKTGNEDENQIRTEIGEQKKCQQEETKHETQNKKWKRTAREALVKTTDERKKEEMELGKRKNGETIKIETDQEEIPTKSQHYETEEHLAEVAKQPYQET</sequence>
<organism evidence="4 5">
    <name type="scientific">Arachis hypogaea</name>
    <name type="common">Peanut</name>
    <dbReference type="NCBI Taxonomy" id="3818"/>
    <lineage>
        <taxon>Eukaryota</taxon>
        <taxon>Viridiplantae</taxon>
        <taxon>Streptophyta</taxon>
        <taxon>Embryophyta</taxon>
        <taxon>Tracheophyta</taxon>
        <taxon>Spermatophyta</taxon>
        <taxon>Magnoliopsida</taxon>
        <taxon>eudicotyledons</taxon>
        <taxon>Gunneridae</taxon>
        <taxon>Pentapetalae</taxon>
        <taxon>rosids</taxon>
        <taxon>fabids</taxon>
        <taxon>Fabales</taxon>
        <taxon>Fabaceae</taxon>
        <taxon>Papilionoideae</taxon>
        <taxon>50 kb inversion clade</taxon>
        <taxon>dalbergioids sensu lato</taxon>
        <taxon>Dalbergieae</taxon>
        <taxon>Pterocarpus clade</taxon>
        <taxon>Arachis</taxon>
    </lineage>
</organism>
<gene>
    <name evidence="4" type="ORF">Ahy_A10g049900</name>
</gene>
<dbReference type="Pfam" id="PF14392">
    <property type="entry name" value="zf-CCHC_4"/>
    <property type="match status" value="1"/>
</dbReference>
<evidence type="ECO:0000259" key="3">
    <source>
        <dbReference type="Pfam" id="PF14392"/>
    </source>
</evidence>
<name>A0A445B868_ARAHY</name>
<proteinExistence type="predicted"/>
<comment type="caution">
    <text evidence="4">The sequence shown here is derived from an EMBL/GenBank/DDBJ whole genome shotgun (WGS) entry which is preliminary data.</text>
</comment>
<dbReference type="EMBL" id="SDMP01000010">
    <property type="protein sequence ID" value="RYR34854.1"/>
    <property type="molecule type" value="Genomic_DNA"/>
</dbReference>
<evidence type="ECO:0000313" key="4">
    <source>
        <dbReference type="EMBL" id="RYR34854.1"/>
    </source>
</evidence>
<protein>
    <recommendedName>
        <fullName evidence="6">CCHC-type domain-containing protein</fullName>
    </recommendedName>
</protein>
<feature type="compositionally biased region" description="Basic and acidic residues" evidence="1">
    <location>
        <begin position="252"/>
        <end position="341"/>
    </location>
</feature>
<dbReference type="InterPro" id="IPR025836">
    <property type="entry name" value="Zn_knuckle_CX2CX4HX4C"/>
</dbReference>
<evidence type="ECO:0008006" key="6">
    <source>
        <dbReference type="Google" id="ProtNLM"/>
    </source>
</evidence>